<dbReference type="PANTHER" id="PTHR32089:SF112">
    <property type="entry name" value="LYSOZYME-LIKE PROTEIN-RELATED"/>
    <property type="match status" value="1"/>
</dbReference>
<sequence length="526" mass="56077">MERAYQQRQVPKIIALLARYQIWISRLLRLPLLNEREAALLRQSQAGTFVTVLPPILISNVLAAWVIALAALYYGWILLPVSWAASVAAIGFLGIRQIRQIKARQRSEPPSERFVARIIADSAIMAMPWLLIAVGLNPGVAPQMEVLFSTILAGLIFAGIFTMASMPAAALMFSGLIMAGRLTQLVFTGLDQAVANLAMLLIYSTVLVISLRAFALLYIERVRGSITAATLREEAQARALSEERRRLQVEAQAAGFRDDVGDILGAFSQSASRMNEAAEGLRTIARSSHESLSGALGRVGSAKSDIASVEFCSRRLTETIGLIRHETDATTQLVRMAASDVVASIAIKTGLTEAVRDIGQVSNLIRDIAAQTNLLALNATIEAARAGPAGRGFAVVASEVKDLAARTGAATEDIAQRIEEVRLATERSLAAVMNISASTDAIVGATGGIVIAVDQQAEAIETMLALLARAVSEAEQAAQAIDRVVADAARTLESGEEISQAAAGIDVSAIRLDESVARFSRDVVRG</sequence>
<dbReference type="GO" id="GO:0007165">
    <property type="term" value="P:signal transduction"/>
    <property type="evidence" value="ECO:0007669"/>
    <property type="project" value="UniProtKB-KW"/>
</dbReference>
<dbReference type="InterPro" id="IPR004089">
    <property type="entry name" value="MCPsignal_dom"/>
</dbReference>
<dbReference type="PANTHER" id="PTHR32089">
    <property type="entry name" value="METHYL-ACCEPTING CHEMOTAXIS PROTEIN MCPB"/>
    <property type="match status" value="1"/>
</dbReference>
<feature type="transmembrane region" description="Helical" evidence="3">
    <location>
        <begin position="114"/>
        <end position="134"/>
    </location>
</feature>
<dbReference type="Pfam" id="PF00015">
    <property type="entry name" value="MCPsignal"/>
    <property type="match status" value="1"/>
</dbReference>
<name>A0A2S4MPB5_9HYPH</name>
<evidence type="ECO:0000256" key="3">
    <source>
        <dbReference type="SAM" id="Phobius"/>
    </source>
</evidence>
<evidence type="ECO:0000256" key="2">
    <source>
        <dbReference type="PROSITE-ProRule" id="PRU00284"/>
    </source>
</evidence>
<evidence type="ECO:0000313" key="6">
    <source>
        <dbReference type="Proteomes" id="UP000236919"/>
    </source>
</evidence>
<keyword evidence="6" id="KW-1185">Reference proteome</keyword>
<evidence type="ECO:0000259" key="4">
    <source>
        <dbReference type="PROSITE" id="PS50111"/>
    </source>
</evidence>
<feature type="transmembrane region" description="Helical" evidence="3">
    <location>
        <begin position="73"/>
        <end position="93"/>
    </location>
</feature>
<feature type="transmembrane region" description="Helical" evidence="3">
    <location>
        <begin position="194"/>
        <end position="219"/>
    </location>
</feature>
<dbReference type="OrthoDB" id="8149626at2"/>
<proteinExistence type="predicted"/>
<protein>
    <submittedName>
        <fullName evidence="5">Methyl-accepting chemotaxis protein</fullName>
    </submittedName>
</protein>
<evidence type="ECO:0000313" key="5">
    <source>
        <dbReference type="EMBL" id="POR56593.1"/>
    </source>
</evidence>
<dbReference type="Proteomes" id="UP000236919">
    <property type="component" value="Unassembled WGS sequence"/>
</dbReference>
<dbReference type="SMART" id="SM00283">
    <property type="entry name" value="MA"/>
    <property type="match status" value="1"/>
</dbReference>
<keyword evidence="3" id="KW-0472">Membrane</keyword>
<dbReference type="GO" id="GO:0016020">
    <property type="term" value="C:membrane"/>
    <property type="evidence" value="ECO:0007669"/>
    <property type="project" value="InterPro"/>
</dbReference>
<keyword evidence="3" id="KW-0812">Transmembrane</keyword>
<evidence type="ECO:0000256" key="1">
    <source>
        <dbReference type="ARBA" id="ARBA00023224"/>
    </source>
</evidence>
<organism evidence="5 6">
    <name type="scientific">Bosea psychrotolerans</name>
    <dbReference type="NCBI Taxonomy" id="1871628"/>
    <lineage>
        <taxon>Bacteria</taxon>
        <taxon>Pseudomonadati</taxon>
        <taxon>Pseudomonadota</taxon>
        <taxon>Alphaproteobacteria</taxon>
        <taxon>Hyphomicrobiales</taxon>
        <taxon>Boseaceae</taxon>
        <taxon>Bosea</taxon>
    </lineage>
</organism>
<reference evidence="5 6" key="1">
    <citation type="submission" date="2018-01" db="EMBL/GenBank/DDBJ databases">
        <title>Genomic Encyclopedia of Type Strains, Phase III (KMG-III): the genomes of soil and plant-associated and newly described type strains.</title>
        <authorList>
            <person name="Whitman W."/>
        </authorList>
    </citation>
    <scope>NUCLEOTIDE SEQUENCE [LARGE SCALE GENOMIC DNA]</scope>
    <source>
        <strain evidence="5 6">1131</strain>
    </source>
</reference>
<dbReference type="EMBL" id="PQFZ01000001">
    <property type="protein sequence ID" value="POR56593.1"/>
    <property type="molecule type" value="Genomic_DNA"/>
</dbReference>
<dbReference type="Gene3D" id="1.10.287.950">
    <property type="entry name" value="Methyl-accepting chemotaxis protein"/>
    <property type="match status" value="1"/>
</dbReference>
<dbReference type="AlphaFoldDB" id="A0A2S4MPB5"/>
<accession>A0A2S4MPB5</accession>
<feature type="domain" description="Methyl-accepting transducer" evidence="4">
    <location>
        <begin position="263"/>
        <end position="493"/>
    </location>
</feature>
<dbReference type="PROSITE" id="PS50111">
    <property type="entry name" value="CHEMOTAXIS_TRANSDUC_2"/>
    <property type="match status" value="1"/>
</dbReference>
<keyword evidence="1 2" id="KW-0807">Transducer</keyword>
<gene>
    <name evidence="5" type="ORF">CYD53_101113</name>
</gene>
<feature type="transmembrane region" description="Helical" evidence="3">
    <location>
        <begin position="46"/>
        <end position="67"/>
    </location>
</feature>
<feature type="transmembrane region" description="Helical" evidence="3">
    <location>
        <begin position="146"/>
        <end position="173"/>
    </location>
</feature>
<dbReference type="SUPFAM" id="SSF58104">
    <property type="entry name" value="Methyl-accepting chemotaxis protein (MCP) signaling domain"/>
    <property type="match status" value="1"/>
</dbReference>
<comment type="caution">
    <text evidence="5">The sequence shown here is derived from an EMBL/GenBank/DDBJ whole genome shotgun (WGS) entry which is preliminary data.</text>
</comment>
<keyword evidence="3" id="KW-1133">Transmembrane helix</keyword>